<sequence>MKAGQLDAIERLYRRRVPPDKVLSPELARTMCQITLDIRRPIAVVLTRKGQMQEIVVGTDLTLSPATLARFRAGVQSLRGLRVIRTQLHDQPINQELLTDLAYLRLDLIGVLSVDSDGLPGNLYLAHLLPPNGTGQLFNVLKTTAFHQSPVVFDVFIEELEAGLQRVRGHATKEGVASALLVSASSMSRAEQEDRLGELAELAASAGISVIDRLTQRTTGGHQRYLLGRGKLKDVLIQTLHRGADMVIFDQTLSPAQSRAISEVTDIPVIDRTQLILDIFAKRAHSREGKVQVELAQLRYLLPRLSGKGADLSRLGGGIGTRGPGEAKLETDRRRIRERIAHLEQDLRQFARHQDQRRARRNRHGMPVLSLVGYTNAGKSTLLNVLSKSHVSAQDRMFETLDTTSRRLRFPRDRQVIVTDTVGFIRDLPQELLGAFRTTLEELREADLLVHVVDAGAADIDVQISAVVTILRDLNLDALPRTLVFNKCDRLPPDEAALLCRRYGAVGISAIHPDTLHPLLRHLEQQLTLLVPDTGMPAVKGPDVLVLASGG</sequence>
<dbReference type="PROSITE" id="PS51705">
    <property type="entry name" value="G_HFLX"/>
    <property type="match status" value="1"/>
</dbReference>
<dbReference type="Gene3D" id="6.10.250.2860">
    <property type="match status" value="1"/>
</dbReference>
<dbReference type="PANTHER" id="PTHR10229:SF0">
    <property type="entry name" value="GTP-BINDING PROTEIN 6-RELATED"/>
    <property type="match status" value="1"/>
</dbReference>
<keyword evidence="7" id="KW-0175">Coiled coil</keyword>
<proteinExistence type="inferred from homology"/>
<dbReference type="Pfam" id="PF01926">
    <property type="entry name" value="MMR_HSR1"/>
    <property type="match status" value="1"/>
</dbReference>
<dbReference type="PANTHER" id="PTHR10229">
    <property type="entry name" value="GTP-BINDING PROTEIN HFLX"/>
    <property type="match status" value="1"/>
</dbReference>
<dbReference type="FunFam" id="3.40.50.11060:FF:000001">
    <property type="entry name" value="GTPase HflX"/>
    <property type="match status" value="1"/>
</dbReference>
<dbReference type="GO" id="GO:0003924">
    <property type="term" value="F:GTPase activity"/>
    <property type="evidence" value="ECO:0007669"/>
    <property type="project" value="UniProtKB-UniRule"/>
</dbReference>
<dbReference type="InterPro" id="IPR042108">
    <property type="entry name" value="GTPase_HflX_N_sf"/>
</dbReference>
<keyword evidence="4" id="KW-0460">Magnesium</keyword>
<gene>
    <name evidence="6 9" type="primary">hflX</name>
    <name evidence="9" type="ORF">NSJP_3423</name>
</gene>
<dbReference type="CDD" id="cd01878">
    <property type="entry name" value="HflX"/>
    <property type="match status" value="1"/>
</dbReference>
<dbReference type="InterPro" id="IPR032305">
    <property type="entry name" value="GTP-bd_M"/>
</dbReference>
<dbReference type="InterPro" id="IPR016496">
    <property type="entry name" value="GTPase_HflX"/>
</dbReference>
<comment type="function">
    <text evidence="6">GTPase that associates with the 50S ribosomal subunit and may have a role during protein synthesis or ribosome biogenesis.</text>
</comment>
<evidence type="ECO:0000256" key="1">
    <source>
        <dbReference type="ARBA" id="ARBA00022490"/>
    </source>
</evidence>
<keyword evidence="1 6" id="KW-0963">Cytoplasm</keyword>
<comment type="subcellular location">
    <subcellularLocation>
        <location evidence="6">Cytoplasm</location>
    </subcellularLocation>
    <text evidence="6">May associate with membranes.</text>
</comment>
<feature type="domain" description="Hflx-type G" evidence="8">
    <location>
        <begin position="367"/>
        <end position="499"/>
    </location>
</feature>
<keyword evidence="3 6" id="KW-0547">Nucleotide-binding</keyword>
<dbReference type="HAMAP" id="MF_00900">
    <property type="entry name" value="GTPase_HflX"/>
    <property type="match status" value="1"/>
</dbReference>
<dbReference type="GO" id="GO:0005525">
    <property type="term" value="F:GTP binding"/>
    <property type="evidence" value="ECO:0007669"/>
    <property type="project" value="UniProtKB-UniRule"/>
</dbReference>
<dbReference type="Pfam" id="PF13167">
    <property type="entry name" value="GTP-bdg_N"/>
    <property type="match status" value="1"/>
</dbReference>
<dbReference type="EMBL" id="LT828648">
    <property type="protein sequence ID" value="SLM49590.1"/>
    <property type="molecule type" value="Genomic_DNA"/>
</dbReference>
<feature type="coiled-coil region" evidence="7">
    <location>
        <begin position="326"/>
        <end position="353"/>
    </location>
</feature>
<keyword evidence="2" id="KW-0479">Metal-binding</keyword>
<dbReference type="Gene3D" id="3.40.50.11060">
    <property type="entry name" value="GTPase HflX, N-terminal domain"/>
    <property type="match status" value="1"/>
</dbReference>
<evidence type="ECO:0000256" key="6">
    <source>
        <dbReference type="HAMAP-Rule" id="MF_00900"/>
    </source>
</evidence>
<evidence type="ECO:0000313" key="10">
    <source>
        <dbReference type="Proteomes" id="UP000192042"/>
    </source>
</evidence>
<keyword evidence="10" id="KW-1185">Reference proteome</keyword>
<dbReference type="Pfam" id="PF16360">
    <property type="entry name" value="GTP-bdg_M"/>
    <property type="match status" value="1"/>
</dbReference>
<protein>
    <recommendedName>
        <fullName evidence="6">GTPase HflX</fullName>
    </recommendedName>
    <alternativeName>
        <fullName evidence="6">GTP-binding protein HflX</fullName>
    </alternativeName>
</protein>
<evidence type="ECO:0000256" key="7">
    <source>
        <dbReference type="SAM" id="Coils"/>
    </source>
</evidence>
<dbReference type="GO" id="GO:0043022">
    <property type="term" value="F:ribosome binding"/>
    <property type="evidence" value="ECO:0007669"/>
    <property type="project" value="TreeGrafter"/>
</dbReference>
<evidence type="ECO:0000313" key="9">
    <source>
        <dbReference type="EMBL" id="SLM49590.1"/>
    </source>
</evidence>
<comment type="similarity">
    <text evidence="6">Belongs to the TRAFAC class OBG-HflX-like GTPase superfamily. HflX GTPase family.</text>
</comment>
<evidence type="ECO:0000256" key="3">
    <source>
        <dbReference type="ARBA" id="ARBA00022741"/>
    </source>
</evidence>
<comment type="subunit">
    <text evidence="6">Monomer. Associates with the 50S ribosomal subunit.</text>
</comment>
<dbReference type="NCBIfam" id="TIGR03156">
    <property type="entry name" value="GTP_HflX"/>
    <property type="match status" value="1"/>
</dbReference>
<dbReference type="InterPro" id="IPR027417">
    <property type="entry name" value="P-loop_NTPase"/>
</dbReference>
<dbReference type="GO" id="GO:0005737">
    <property type="term" value="C:cytoplasm"/>
    <property type="evidence" value="ECO:0007669"/>
    <property type="project" value="UniProtKB-SubCell"/>
</dbReference>
<dbReference type="SUPFAM" id="SSF52540">
    <property type="entry name" value="P-loop containing nucleoside triphosphate hydrolases"/>
    <property type="match status" value="1"/>
</dbReference>
<organism evidence="9 10">
    <name type="scientific">Nitrospira japonica</name>
    <dbReference type="NCBI Taxonomy" id="1325564"/>
    <lineage>
        <taxon>Bacteria</taxon>
        <taxon>Pseudomonadati</taxon>
        <taxon>Nitrospirota</taxon>
        <taxon>Nitrospiria</taxon>
        <taxon>Nitrospirales</taxon>
        <taxon>Nitrospiraceae</taxon>
        <taxon>Nitrospira</taxon>
    </lineage>
</organism>
<dbReference type="Proteomes" id="UP000192042">
    <property type="component" value="Chromosome I"/>
</dbReference>
<evidence type="ECO:0000256" key="5">
    <source>
        <dbReference type="ARBA" id="ARBA00023134"/>
    </source>
</evidence>
<keyword evidence="5 6" id="KW-0342">GTP-binding</keyword>
<dbReference type="AlphaFoldDB" id="A0A1W1I9C0"/>
<dbReference type="RefSeq" id="WP_231989405.1">
    <property type="nucleotide sequence ID" value="NZ_LT828648.1"/>
</dbReference>
<dbReference type="Gene3D" id="3.40.50.300">
    <property type="entry name" value="P-loop containing nucleotide triphosphate hydrolases"/>
    <property type="match status" value="1"/>
</dbReference>
<accession>A0A1W1I9C0</accession>
<dbReference type="KEGG" id="nja:NSJP_3423"/>
<reference evidence="9 10" key="1">
    <citation type="submission" date="2017-03" db="EMBL/GenBank/DDBJ databases">
        <authorList>
            <person name="Afonso C.L."/>
            <person name="Miller P.J."/>
            <person name="Scott M.A."/>
            <person name="Spackman E."/>
            <person name="Goraichik I."/>
            <person name="Dimitrov K.M."/>
            <person name="Suarez D.L."/>
            <person name="Swayne D.E."/>
        </authorList>
    </citation>
    <scope>NUCLEOTIDE SEQUENCE [LARGE SCALE GENOMIC DNA]</scope>
    <source>
        <strain evidence="9">Genome sequencing of Nitrospira japonica strain NJ11</strain>
    </source>
</reference>
<dbReference type="PRINTS" id="PR00326">
    <property type="entry name" value="GTP1OBG"/>
</dbReference>
<evidence type="ECO:0000256" key="2">
    <source>
        <dbReference type="ARBA" id="ARBA00022723"/>
    </source>
</evidence>
<dbReference type="STRING" id="1325564.NSJP_3423"/>
<dbReference type="GO" id="GO:0046872">
    <property type="term" value="F:metal ion binding"/>
    <property type="evidence" value="ECO:0007669"/>
    <property type="project" value="UniProtKB-KW"/>
</dbReference>
<name>A0A1W1I9C0_9BACT</name>
<evidence type="ECO:0000259" key="8">
    <source>
        <dbReference type="PROSITE" id="PS51705"/>
    </source>
</evidence>
<dbReference type="InterPro" id="IPR006073">
    <property type="entry name" value="GTP-bd"/>
</dbReference>
<dbReference type="InterPro" id="IPR025121">
    <property type="entry name" value="GTPase_HflX_N"/>
</dbReference>
<dbReference type="InterPro" id="IPR030394">
    <property type="entry name" value="G_HFLX_dom"/>
</dbReference>
<evidence type="ECO:0000256" key="4">
    <source>
        <dbReference type="ARBA" id="ARBA00022842"/>
    </source>
</evidence>